<gene>
    <name evidence="1" type="ORF">DFR29_10426</name>
</gene>
<comment type="caution">
    <text evidence="1">The sequence shown here is derived from an EMBL/GenBank/DDBJ whole genome shotgun (WGS) entry which is preliminary data.</text>
</comment>
<accession>A0A4R6Z1Y4</accession>
<proteinExistence type="predicted"/>
<evidence type="ECO:0000313" key="1">
    <source>
        <dbReference type="EMBL" id="TDR45598.1"/>
    </source>
</evidence>
<protein>
    <submittedName>
        <fullName evidence="1">Uncharacterized protein</fullName>
    </submittedName>
</protein>
<keyword evidence="2" id="KW-1185">Reference proteome</keyword>
<organism evidence="1 2">
    <name type="scientific">Tahibacter aquaticus</name>
    <dbReference type="NCBI Taxonomy" id="520092"/>
    <lineage>
        <taxon>Bacteria</taxon>
        <taxon>Pseudomonadati</taxon>
        <taxon>Pseudomonadota</taxon>
        <taxon>Gammaproteobacteria</taxon>
        <taxon>Lysobacterales</taxon>
        <taxon>Rhodanobacteraceae</taxon>
        <taxon>Tahibacter</taxon>
    </lineage>
</organism>
<dbReference type="AlphaFoldDB" id="A0A4R6Z1Y4"/>
<reference evidence="1 2" key="1">
    <citation type="submission" date="2019-03" db="EMBL/GenBank/DDBJ databases">
        <title>Genomic Encyclopedia of Type Strains, Phase IV (KMG-IV): sequencing the most valuable type-strain genomes for metagenomic binning, comparative biology and taxonomic classification.</title>
        <authorList>
            <person name="Goeker M."/>
        </authorList>
    </citation>
    <scope>NUCLEOTIDE SEQUENCE [LARGE SCALE GENOMIC DNA]</scope>
    <source>
        <strain evidence="1 2">DSM 21667</strain>
    </source>
</reference>
<evidence type="ECO:0000313" key="2">
    <source>
        <dbReference type="Proteomes" id="UP000295293"/>
    </source>
</evidence>
<sequence>MSGVYGVWSSGFDMPFEIYKAAEQVTYGKFSLLTHIDRAPFVGIALLRVAIETRLREAFHVHAYEDSRNHSIQPISISELLEAIGLHCPSAVFAVDRHDIAKIYRWTNFYLHAGRRDFSWTPGFALQYVRTFISGRPKPDKSWSINNGILVPRTEWEAVQQHFVTRARPGQTFPVAPAEAAACAIV</sequence>
<name>A0A4R6Z1Y4_9GAMM</name>
<dbReference type="Proteomes" id="UP000295293">
    <property type="component" value="Unassembled WGS sequence"/>
</dbReference>
<dbReference type="EMBL" id="SNZH01000004">
    <property type="protein sequence ID" value="TDR45598.1"/>
    <property type="molecule type" value="Genomic_DNA"/>
</dbReference>